<dbReference type="HOGENOM" id="CLU_006918_0_0_1"/>
<feature type="domain" description="Tag1-like fourth Ig-like" evidence="4">
    <location>
        <begin position="588"/>
        <end position="705"/>
    </location>
</feature>
<feature type="transmembrane region" description="Helical" evidence="2">
    <location>
        <begin position="71"/>
        <end position="96"/>
    </location>
</feature>
<dbReference type="Pfam" id="PF26153">
    <property type="entry name" value="LEA-2L_5"/>
    <property type="match status" value="1"/>
</dbReference>
<dbReference type="Proteomes" id="UP000028524">
    <property type="component" value="Unassembled WGS sequence"/>
</dbReference>
<sequence>MSESTQTPLESAAPDNDHDAPATESTPLLSNQSTVADEGDADEHEDTTTQPTRWSLWPRGGKSGNKPARKLPWASVIAITILGLLIIFIILVGFLVPPAVKQYAETAAVLEPTNLSLESINPDGVRVRIQANFRLDASRVNDDSTRRIGKFATTFVRKLETGETTVQVSLPHYDNSLIGSAVLPPLTISLVNGHTTAMDFITTLAPGDTDKIRSIANDWLEGNLEQITLSGAASLNIKSGILPLGKHNIVESFVLEAGDIPAMPDYKIKRLDLHDLPPDETGKKAVGADVSVVVHNDYPVSLEIPALDFEVLVPNCNPSEPYIRVGDAATSIIEVIPKDDVIAQGRGTIREISQALVRICPRTKLSPLDAFMKRYLNGENAEIFVRGKKSVNPEVPEWIGSILEGITAPLEFPGRPFGNLIRNFSVTDVHFTLPSPFAEPNDPDGQPRVSGTIQVLAALPDDFNIDVGVHKLRADADLYYKDQKMGELNLHEWQKANSVKIPGIGSDDTLLNITSSVVDVPLNITDGDVFGDVLQKVLFGDDDINLDVKALVHIEVSTVLGSLFLKDVPAQGTFPVKRLPANSLTDLSPQVNDMRVISTTDTGFTMKASINVTNPTPYTASIPHANVHIYEQEAMIGEANATQLDVRLGNNSDLSVSAIWDPQSFGGVDAHRIAKRLLSDYISGKNTTLTFRAHRDSFPHMPDVGQAVSRFNFTLPFPRMKLPGSEDDDQHFIRDAIFHLLSSTATFTLASPLHYNTIYIEHISAVAYYNHTEPVGQIVYDQPFAAPPGLSRTPRLPVEWSAGHVGYDKLKEALGGSLKLDAVANVTMRLGNWVETIYYEGKGIGAKVSL</sequence>
<evidence type="ECO:0000313" key="7">
    <source>
        <dbReference type="Proteomes" id="UP000028524"/>
    </source>
</evidence>
<evidence type="ECO:0000256" key="2">
    <source>
        <dbReference type="SAM" id="Phobius"/>
    </source>
</evidence>
<dbReference type="Pfam" id="PF26174">
    <property type="entry name" value="LEA-2_1"/>
    <property type="match status" value="1"/>
</dbReference>
<dbReference type="GO" id="GO:0000329">
    <property type="term" value="C:fungal-type vacuole membrane"/>
    <property type="evidence" value="ECO:0007669"/>
    <property type="project" value="InterPro"/>
</dbReference>
<dbReference type="InterPro" id="IPR046368">
    <property type="entry name" value="Tag1"/>
</dbReference>
<dbReference type="Pfam" id="PF22786">
    <property type="entry name" value="Tag1_C"/>
    <property type="match status" value="1"/>
</dbReference>
<dbReference type="EMBL" id="KL660417">
    <property type="protein sequence ID" value="KFA66620.1"/>
    <property type="molecule type" value="Genomic_DNA"/>
</dbReference>
<accession>A0A084QRN5</accession>
<proteinExistence type="predicted"/>
<evidence type="ECO:0000259" key="4">
    <source>
        <dbReference type="Pfam" id="PF26150"/>
    </source>
</evidence>
<dbReference type="Pfam" id="PF26150">
    <property type="entry name" value="LEA-2_4"/>
    <property type="match status" value="1"/>
</dbReference>
<dbReference type="OrthoDB" id="5596576at2759"/>
<dbReference type="PANTHER" id="PTHR35895">
    <property type="entry name" value="CHROMOSOME 16, WHOLE GENOME SHOTGUN SEQUENCE"/>
    <property type="match status" value="1"/>
</dbReference>
<feature type="domain" description="Tag1 C-terminal" evidence="3">
    <location>
        <begin position="464"/>
        <end position="577"/>
    </location>
</feature>
<evidence type="ECO:0000259" key="3">
    <source>
        <dbReference type="Pfam" id="PF22786"/>
    </source>
</evidence>
<evidence type="ECO:0000256" key="1">
    <source>
        <dbReference type="SAM" id="MobiDB-lite"/>
    </source>
</evidence>
<dbReference type="InParanoid" id="A0A084QRN5"/>
<name>A0A084QRN5_STAC4</name>
<protein>
    <recommendedName>
        <fullName evidence="8">Pre-rRNA processing protein</fullName>
    </recommendedName>
</protein>
<keyword evidence="2" id="KW-1133">Transmembrane helix</keyword>
<feature type="compositionally biased region" description="Polar residues" evidence="1">
    <location>
        <begin position="23"/>
        <end position="35"/>
    </location>
</feature>
<feature type="region of interest" description="Disordered" evidence="1">
    <location>
        <begin position="1"/>
        <end position="67"/>
    </location>
</feature>
<keyword evidence="2" id="KW-0472">Membrane</keyword>
<evidence type="ECO:0000313" key="6">
    <source>
        <dbReference type="EMBL" id="KFA66620.1"/>
    </source>
</evidence>
<dbReference type="PANTHER" id="PTHR35895:SF3">
    <property type="entry name" value="PRE-RRNA PROCESSING PROTEIN"/>
    <property type="match status" value="1"/>
</dbReference>
<dbReference type="AlphaFoldDB" id="A0A084QRN5"/>
<dbReference type="InterPro" id="IPR059065">
    <property type="entry name" value="Ig_Tag1-like_4th"/>
</dbReference>
<keyword evidence="2" id="KW-0812">Transmembrane</keyword>
<gene>
    <name evidence="6" type="ORF">S40285_03026</name>
</gene>
<dbReference type="OMA" id="HYNITKL"/>
<organism evidence="6 7">
    <name type="scientific">Stachybotrys chlorohalonatus (strain IBT 40285)</name>
    <dbReference type="NCBI Taxonomy" id="1283841"/>
    <lineage>
        <taxon>Eukaryota</taxon>
        <taxon>Fungi</taxon>
        <taxon>Dikarya</taxon>
        <taxon>Ascomycota</taxon>
        <taxon>Pezizomycotina</taxon>
        <taxon>Sordariomycetes</taxon>
        <taxon>Hypocreomycetidae</taxon>
        <taxon>Hypocreales</taxon>
        <taxon>Stachybotryaceae</taxon>
        <taxon>Stachybotrys</taxon>
    </lineage>
</organism>
<evidence type="ECO:0008006" key="8">
    <source>
        <dbReference type="Google" id="ProtNLM"/>
    </source>
</evidence>
<keyword evidence="7" id="KW-1185">Reference proteome</keyword>
<dbReference type="InterPro" id="IPR055011">
    <property type="entry name" value="Tag1_C"/>
</dbReference>
<evidence type="ECO:0000259" key="5">
    <source>
        <dbReference type="Pfam" id="PF26153"/>
    </source>
</evidence>
<feature type="domain" description="Tag1-like fifth Ig-like" evidence="5">
    <location>
        <begin position="726"/>
        <end position="837"/>
    </location>
</feature>
<dbReference type="InterPro" id="IPR059066">
    <property type="entry name" value="Ig_Tag1-like_5th"/>
</dbReference>
<reference evidence="6 7" key="1">
    <citation type="journal article" date="2014" name="BMC Genomics">
        <title>Comparative genome sequencing reveals chemotype-specific gene clusters in the toxigenic black mold Stachybotrys.</title>
        <authorList>
            <person name="Semeiks J."/>
            <person name="Borek D."/>
            <person name="Otwinowski Z."/>
            <person name="Grishin N.V."/>
        </authorList>
    </citation>
    <scope>NUCLEOTIDE SEQUENCE [LARGE SCALE GENOMIC DNA]</scope>
    <source>
        <strain evidence="6 7">IBT 40285</strain>
    </source>
</reference>